<evidence type="ECO:0000256" key="3">
    <source>
        <dbReference type="ARBA" id="ARBA00023319"/>
    </source>
</evidence>
<name>A0AAV2LYT9_KNICA</name>
<gene>
    <name evidence="8" type="ORF">KC01_LOCUS33460</name>
</gene>
<evidence type="ECO:0000256" key="6">
    <source>
        <dbReference type="SAM" id="SignalP"/>
    </source>
</evidence>
<dbReference type="InterPro" id="IPR003599">
    <property type="entry name" value="Ig_sub"/>
</dbReference>
<feature type="chain" id="PRO_5043898270" description="Ig-like domain-containing protein" evidence="6">
    <location>
        <begin position="19"/>
        <end position="1246"/>
    </location>
</feature>
<dbReference type="InterPro" id="IPR013783">
    <property type="entry name" value="Ig-like_fold"/>
</dbReference>
<feature type="compositionally biased region" description="Polar residues" evidence="4">
    <location>
        <begin position="1224"/>
        <end position="1246"/>
    </location>
</feature>
<dbReference type="GO" id="GO:0007166">
    <property type="term" value="P:cell surface receptor signaling pathway"/>
    <property type="evidence" value="ECO:0007669"/>
    <property type="project" value="TreeGrafter"/>
</dbReference>
<evidence type="ECO:0000256" key="1">
    <source>
        <dbReference type="ARBA" id="ARBA00022729"/>
    </source>
</evidence>
<feature type="domain" description="Ig-like" evidence="7">
    <location>
        <begin position="491"/>
        <end position="569"/>
    </location>
</feature>
<feature type="region of interest" description="Disordered" evidence="4">
    <location>
        <begin position="1201"/>
        <end position="1246"/>
    </location>
</feature>
<dbReference type="EMBL" id="OZ035827">
    <property type="protein sequence ID" value="CAL1606234.1"/>
    <property type="molecule type" value="Genomic_DNA"/>
</dbReference>
<evidence type="ECO:0000313" key="9">
    <source>
        <dbReference type="Proteomes" id="UP001497482"/>
    </source>
</evidence>
<organism evidence="8 9">
    <name type="scientific">Knipowitschia caucasica</name>
    <name type="common">Caucasian dwarf goby</name>
    <name type="synonym">Pomatoschistus caucasicus</name>
    <dbReference type="NCBI Taxonomy" id="637954"/>
    <lineage>
        <taxon>Eukaryota</taxon>
        <taxon>Metazoa</taxon>
        <taxon>Chordata</taxon>
        <taxon>Craniata</taxon>
        <taxon>Vertebrata</taxon>
        <taxon>Euteleostomi</taxon>
        <taxon>Actinopterygii</taxon>
        <taxon>Neopterygii</taxon>
        <taxon>Teleostei</taxon>
        <taxon>Neoteleostei</taxon>
        <taxon>Acanthomorphata</taxon>
        <taxon>Gobiaria</taxon>
        <taxon>Gobiiformes</taxon>
        <taxon>Gobioidei</taxon>
        <taxon>Gobiidae</taxon>
        <taxon>Gobiinae</taxon>
        <taxon>Knipowitschia</taxon>
    </lineage>
</organism>
<feature type="signal peptide" evidence="6">
    <location>
        <begin position="1"/>
        <end position="18"/>
    </location>
</feature>
<keyword evidence="3" id="KW-0393">Immunoglobulin domain</keyword>
<dbReference type="GO" id="GO:0004888">
    <property type="term" value="F:transmembrane signaling receptor activity"/>
    <property type="evidence" value="ECO:0007669"/>
    <property type="project" value="TreeGrafter"/>
</dbReference>
<feature type="transmembrane region" description="Helical" evidence="5">
    <location>
        <begin position="1128"/>
        <end position="1150"/>
    </location>
</feature>
<dbReference type="InterPro" id="IPR003598">
    <property type="entry name" value="Ig_sub2"/>
</dbReference>
<dbReference type="InterPro" id="IPR036179">
    <property type="entry name" value="Ig-like_dom_sf"/>
</dbReference>
<dbReference type="CDD" id="cd00096">
    <property type="entry name" value="Ig"/>
    <property type="match status" value="3"/>
</dbReference>
<dbReference type="Proteomes" id="UP001497482">
    <property type="component" value="Chromosome 5"/>
</dbReference>
<dbReference type="PROSITE" id="PS50835">
    <property type="entry name" value="IG_LIKE"/>
    <property type="match status" value="12"/>
</dbReference>
<reference evidence="8 9" key="1">
    <citation type="submission" date="2024-04" db="EMBL/GenBank/DDBJ databases">
        <authorList>
            <person name="Waldvogel A.-M."/>
            <person name="Schoenle A."/>
        </authorList>
    </citation>
    <scope>NUCLEOTIDE SEQUENCE [LARGE SCALE GENOMIC DNA]</scope>
</reference>
<feature type="domain" description="Ig-like" evidence="7">
    <location>
        <begin position="123"/>
        <end position="203"/>
    </location>
</feature>
<dbReference type="SUPFAM" id="SSF48726">
    <property type="entry name" value="Immunoglobulin"/>
    <property type="match status" value="11"/>
</dbReference>
<evidence type="ECO:0000256" key="5">
    <source>
        <dbReference type="SAM" id="Phobius"/>
    </source>
</evidence>
<protein>
    <recommendedName>
        <fullName evidence="7">Ig-like domain-containing protein</fullName>
    </recommendedName>
</protein>
<feature type="domain" description="Ig-like" evidence="7">
    <location>
        <begin position="395"/>
        <end position="484"/>
    </location>
</feature>
<dbReference type="PANTHER" id="PTHR11481">
    <property type="entry name" value="IMMUNOGLOBULIN FC RECEPTOR"/>
    <property type="match status" value="1"/>
</dbReference>
<keyword evidence="5" id="KW-1133">Transmembrane helix</keyword>
<feature type="domain" description="Ig-like" evidence="7">
    <location>
        <begin position="850"/>
        <end position="939"/>
    </location>
</feature>
<evidence type="ECO:0000313" key="8">
    <source>
        <dbReference type="EMBL" id="CAL1606234.1"/>
    </source>
</evidence>
<evidence type="ECO:0000259" key="7">
    <source>
        <dbReference type="PROSITE" id="PS50835"/>
    </source>
</evidence>
<dbReference type="Pfam" id="PF13927">
    <property type="entry name" value="Ig_3"/>
    <property type="match status" value="4"/>
</dbReference>
<evidence type="ECO:0000256" key="4">
    <source>
        <dbReference type="SAM" id="MobiDB-lite"/>
    </source>
</evidence>
<feature type="domain" description="Ig-like" evidence="7">
    <location>
        <begin position="761"/>
        <end position="845"/>
    </location>
</feature>
<dbReference type="GO" id="GO:0009897">
    <property type="term" value="C:external side of plasma membrane"/>
    <property type="evidence" value="ECO:0007669"/>
    <property type="project" value="TreeGrafter"/>
</dbReference>
<keyword evidence="5" id="KW-0472">Membrane</keyword>
<feature type="domain" description="Ig-like" evidence="7">
    <location>
        <begin position="308"/>
        <end position="386"/>
    </location>
</feature>
<proteinExistence type="predicted"/>
<feature type="domain" description="Ig-like" evidence="7">
    <location>
        <begin position="212"/>
        <end position="301"/>
    </location>
</feature>
<keyword evidence="9" id="KW-1185">Reference proteome</keyword>
<dbReference type="AlphaFoldDB" id="A0AAV2LYT9"/>
<dbReference type="GO" id="GO:0006955">
    <property type="term" value="P:immune response"/>
    <property type="evidence" value="ECO:0007669"/>
    <property type="project" value="TreeGrafter"/>
</dbReference>
<dbReference type="Gene3D" id="2.60.40.10">
    <property type="entry name" value="Immunoglobulins"/>
    <property type="match status" value="12"/>
</dbReference>
<dbReference type="InterPro" id="IPR050488">
    <property type="entry name" value="Ig_Fc_receptor"/>
</dbReference>
<dbReference type="SMART" id="SM00408">
    <property type="entry name" value="IGc2"/>
    <property type="match status" value="10"/>
</dbReference>
<keyword evidence="1 6" id="KW-0732">Signal</keyword>
<keyword evidence="5" id="KW-0812">Transmembrane</keyword>
<evidence type="ECO:0000256" key="2">
    <source>
        <dbReference type="ARBA" id="ARBA00023157"/>
    </source>
</evidence>
<feature type="domain" description="Ig-like" evidence="7">
    <location>
        <begin position="670"/>
        <end position="753"/>
    </location>
</feature>
<dbReference type="PROSITE" id="PS00290">
    <property type="entry name" value="IG_MHC"/>
    <property type="match status" value="2"/>
</dbReference>
<keyword evidence="2" id="KW-1015">Disulfide bond</keyword>
<feature type="domain" description="Ig-like" evidence="7">
    <location>
        <begin position="578"/>
        <end position="652"/>
    </location>
</feature>
<feature type="domain" description="Ig-like" evidence="7">
    <location>
        <begin position="26"/>
        <end position="105"/>
    </location>
</feature>
<feature type="domain" description="Ig-like" evidence="7">
    <location>
        <begin position="1033"/>
        <end position="1101"/>
    </location>
</feature>
<sequence>MWVPELLFFIYYSVSCSAQENALPVPSVHLQSQWSEVFPSELVTLNCDIQSEDWAIVWYRDEQEVPDSSVTLSEENKILNFNALSHSQSGQYSCKGRRKTNASVSTTRSNAVQITVQEQKLNPAITIDGNLRNIFVGESFKLRCSVREQSLWKYVWYRDGTIIHRSSEEEHIVGSAAVTDTGNYHCRIKRGGVTVSSDSNTISVQVTDVPTPTVKLLSPWSDVIMKEKVLLRCETLGPDWTFSWFKDGQAASSPNLKVTDQGGAQLTITAVSKSLQRKYTCRAQHNTRHVLSAQSQPVTITVHDTPKPTLSKTPALPRLYIGETVTFSCAVSLSGGWTFKWFRDDVEIGRSDPTLSITLGRSDAGGYSCKALRGTGGETHTSDKMTQAVSDVPTPTVKLLSPWSDVIMNEEVLLRCETLGPDWTFSWFKDGQAASSPNLKVTDQGGAQLTITAVSKSLQGKYTCRAQHNTRHVLSAQSQPVTITVHDTPKPTLSKTPALPSLYIGETVTFSCAVSLSGGWTFKWFRDDVEIGRSDPTLSITLGQSDAGGYSCKALRGTGGETHTSDKMTQAVSEVPVPQLKALTPWLDVFPSEAVVLGCEASSAPHDWTYEWMKDGQKMLSPSHHTLNINSASAADVGQYKCRAVLKGRRVTTSFSTGLALTVYTEKPQPLLVQSPDYSTLFPQEPLSLHCRITESSGWHFVWYKNNVQLPSTAEKYEVKSPDATHSGSYSCQARRGQIHSFSTDLSHEKKVEIRKDAPVPVLSQLPDVDTVYMGEIVIFYCKLNLSSDWEYHWYKHNQNIPVVSDSYSIIVNATHGQREVYKCKAKRKKTLFETESQEKHITISDIPIPSVKSLTQWLDVFPMETVKLHCGMETGASDWIYIWNRDGRTIAQNEQSTQRNQNGSVLTIVSSVSLAGQYCCMAKHRRRPVNSINSSAIRLQVYDEKPRVTLVQDPKEKTFYTDDPVSFSCGVNVSSGWEYSWYKNNVFLEFGPNHTIRHVHTSHSGDYKCLAGRGPFQTDHSQSAIIQVKERPSASVLLLTGWSEVFSTDSLVLQCEARDSEDKDWEFQWFKGDEKIEQPLSYEHTVTPQNDPDQSQYMCQGVRSGRPSYTKHSQPLKTTNLLLKRRVLLSISGCLVFGLFTVFLGCIVLRVFRKQDAKLVHVVDQEKPEEVDLFLTTAELSKHAPNPMAEYITDEDLTGIETKDDENGTVDCDTTLLPRASEENQATPSESNCATGNSEMVSFKH</sequence>
<dbReference type="PANTHER" id="PTHR11481:SF60">
    <property type="entry name" value="IG-LIKE DOMAIN-CONTAINING PROTEIN"/>
    <property type="match status" value="1"/>
</dbReference>
<dbReference type="InterPro" id="IPR003006">
    <property type="entry name" value="Ig/MHC_CS"/>
</dbReference>
<feature type="domain" description="Ig-like" evidence="7">
    <location>
        <begin position="947"/>
        <end position="1028"/>
    </location>
</feature>
<accession>A0AAV2LYT9</accession>
<dbReference type="Pfam" id="PF13895">
    <property type="entry name" value="Ig_2"/>
    <property type="match status" value="3"/>
</dbReference>
<dbReference type="InterPro" id="IPR007110">
    <property type="entry name" value="Ig-like_dom"/>
</dbReference>
<dbReference type="SMART" id="SM00409">
    <property type="entry name" value="IG"/>
    <property type="match status" value="11"/>
</dbReference>